<feature type="signal peptide" evidence="3">
    <location>
        <begin position="1"/>
        <end position="21"/>
    </location>
</feature>
<sequence>NMKVVLVLTFVYYFLTPFCKCLNSYSCNERVNDDSFYFINPSYPKSEGNISLDCPLTLDLRPSSSNCSLTQHEEEPRICQVRLNFDEFSTQPPLLGDCVFDQFYSLDTLLCGLNSGHHLYLNTESVNQLDFHFRLSNLEPKLYSCLDKFNLTNTLDNGTTLNRSRNKLRVKVEKLEELKKFEPSKRRAWKIKVTKIPCSCTSEEQRIPSGCLSFYTSNSGDIKSFNYDHLGCFSDDRLCSKTNINDCTFWAGYTGHLNNMKHSICIQPESGHCGIEYSSMEEETGSFSLTNQTVIGTNDGSGAENGIKNCVADYIEIPNGMCLGENRNTISSDRFCGNSLGFQSRKENIISYTRPFYLRFITDFDEVSNSWDYMNRGVHLKYEQIACNDHRHNINK</sequence>
<organism evidence="5">
    <name type="scientific">Lepeophtheirus salmonis</name>
    <name type="common">Salmon louse</name>
    <name type="synonym">Caligus salmonis</name>
    <dbReference type="NCBI Taxonomy" id="72036"/>
    <lineage>
        <taxon>Eukaryota</taxon>
        <taxon>Metazoa</taxon>
        <taxon>Ecdysozoa</taxon>
        <taxon>Arthropoda</taxon>
        <taxon>Crustacea</taxon>
        <taxon>Multicrustacea</taxon>
        <taxon>Hexanauplia</taxon>
        <taxon>Copepoda</taxon>
        <taxon>Siphonostomatoida</taxon>
        <taxon>Caligidae</taxon>
        <taxon>Lepeophtheirus</taxon>
    </lineage>
</organism>
<proteinExistence type="predicted"/>
<dbReference type="InterPro" id="IPR000859">
    <property type="entry name" value="CUB_dom"/>
</dbReference>
<evidence type="ECO:0000313" key="5">
    <source>
        <dbReference type="EMBL" id="CDW22907.1"/>
    </source>
</evidence>
<dbReference type="PANTHER" id="PTHR33236">
    <property type="entry name" value="INTRAFLAGELLAR TRANSPORT PROTEIN 122 FAMILY PROTEIN-RELATED"/>
    <property type="match status" value="1"/>
</dbReference>
<reference evidence="5" key="1">
    <citation type="submission" date="2014-05" db="EMBL/GenBank/DDBJ databases">
        <authorList>
            <person name="Chronopoulou M."/>
        </authorList>
    </citation>
    <scope>NUCLEOTIDE SEQUENCE</scope>
    <source>
        <tissue evidence="5">Whole organism</tissue>
    </source>
</reference>
<dbReference type="OrthoDB" id="10009301at2759"/>
<comment type="caution">
    <text evidence="2">Lacks conserved residue(s) required for the propagation of feature annotation.</text>
</comment>
<feature type="domain" description="CUB" evidence="4">
    <location>
        <begin position="239"/>
        <end position="385"/>
    </location>
</feature>
<evidence type="ECO:0000256" key="1">
    <source>
        <dbReference type="ARBA" id="ARBA00023157"/>
    </source>
</evidence>
<evidence type="ECO:0000259" key="4">
    <source>
        <dbReference type="PROSITE" id="PS01180"/>
    </source>
</evidence>
<dbReference type="PROSITE" id="PS01180">
    <property type="entry name" value="CUB"/>
    <property type="match status" value="1"/>
</dbReference>
<evidence type="ECO:0000256" key="2">
    <source>
        <dbReference type="PROSITE-ProRule" id="PRU00059"/>
    </source>
</evidence>
<keyword evidence="3" id="KW-0732">Signal</keyword>
<feature type="chain" id="PRO_5005487615" description="CUB domain-containing protein" evidence="3">
    <location>
        <begin position="22"/>
        <end position="396"/>
    </location>
</feature>
<dbReference type="AlphaFoldDB" id="A0A0K2TBG5"/>
<dbReference type="EMBL" id="HACA01005546">
    <property type="protein sequence ID" value="CDW22907.1"/>
    <property type="molecule type" value="Transcribed_RNA"/>
</dbReference>
<feature type="non-terminal residue" evidence="5">
    <location>
        <position position="1"/>
    </location>
</feature>
<dbReference type="Pfam" id="PF26080">
    <property type="entry name" value="CUB_animal"/>
    <property type="match status" value="1"/>
</dbReference>
<dbReference type="PANTHER" id="PTHR33236:SF5">
    <property type="entry name" value="CUB DOMAIN-CONTAINING PROTEIN"/>
    <property type="match status" value="1"/>
</dbReference>
<name>A0A0K2TBG5_LEPSM</name>
<protein>
    <recommendedName>
        <fullName evidence="4">CUB domain-containing protein</fullName>
    </recommendedName>
</protein>
<evidence type="ECO:0000256" key="3">
    <source>
        <dbReference type="SAM" id="SignalP"/>
    </source>
</evidence>
<accession>A0A0K2TBG5</accession>
<dbReference type="InterPro" id="IPR058698">
    <property type="entry name" value="CUB_metazoa"/>
</dbReference>
<keyword evidence="1" id="KW-1015">Disulfide bond</keyword>